<reference evidence="1 2" key="1">
    <citation type="journal article" date="2018" name="Microb. Genom.">
        <title>Expanding an expanded genome: long-read sequencing of Trypanosoma cruzi.</title>
        <authorList>
            <person name="Berna L."/>
            <person name="Rodriguez M."/>
            <person name="Chiribao M.L."/>
            <person name="Parodi-Talice A."/>
            <person name="Pita S."/>
            <person name="Rijo G."/>
            <person name="Alvarez-Valin F."/>
            <person name="Robello C."/>
        </authorList>
    </citation>
    <scope>NUCLEOTIDE SEQUENCE [LARGE SCALE GENOMIC DNA]</scope>
    <source>
        <strain evidence="1 2">TCC</strain>
    </source>
</reference>
<organism evidence="1 2">
    <name type="scientific">Trypanosoma cruzi</name>
    <dbReference type="NCBI Taxonomy" id="5693"/>
    <lineage>
        <taxon>Eukaryota</taxon>
        <taxon>Discoba</taxon>
        <taxon>Euglenozoa</taxon>
        <taxon>Kinetoplastea</taxon>
        <taxon>Metakinetoplastina</taxon>
        <taxon>Trypanosomatida</taxon>
        <taxon>Trypanosomatidae</taxon>
        <taxon>Trypanosoma</taxon>
        <taxon>Schizotrypanum</taxon>
    </lineage>
</organism>
<comment type="caution">
    <text evidence="1">The sequence shown here is derived from an EMBL/GenBank/DDBJ whole genome shotgun (WGS) entry which is preliminary data.</text>
</comment>
<accession>A0A2V2X7R0</accession>
<evidence type="ECO:0000313" key="2">
    <source>
        <dbReference type="Proteomes" id="UP000246078"/>
    </source>
</evidence>
<dbReference type="VEuPathDB" id="TriTrypDB:TcG_09704"/>
<dbReference type="AlphaFoldDB" id="A0A2V2X7R0"/>
<name>A0A2V2X7R0_TRYCR</name>
<dbReference type="VEuPathDB" id="TriTrypDB:C3747_25g255"/>
<dbReference type="VEuPathDB" id="TriTrypDB:TcCL_ESM08298"/>
<protein>
    <submittedName>
        <fullName evidence="1">Uncharacterized protein</fullName>
    </submittedName>
</protein>
<sequence length="172" mass="18868">MPSSGFSVDRTYAKDACIPRESKNSYIRCSSYVSACDFELPLFAAPRSEVLSTQTSMVDGKMAEKADKAKRTARASACMIRKDFLSHFPPAILTSPESGRKTAPHPWSDASVMMAADAFSVGLMMRLRLFSMMCRNLSPKPTADGGRFAGDVSCTIPRLSADNRRRTALIKK</sequence>
<dbReference type="EMBL" id="PRFC01000025">
    <property type="protein sequence ID" value="PWV16143.1"/>
    <property type="molecule type" value="Genomic_DNA"/>
</dbReference>
<dbReference type="Proteomes" id="UP000246078">
    <property type="component" value="Unassembled WGS sequence"/>
</dbReference>
<gene>
    <name evidence="1" type="ORF">C3747_25g255</name>
</gene>
<evidence type="ECO:0000313" key="1">
    <source>
        <dbReference type="EMBL" id="PWV16143.1"/>
    </source>
</evidence>
<proteinExistence type="predicted"/>